<name>T1K900_TETUR</name>
<evidence type="ECO:0000256" key="4">
    <source>
        <dbReference type="ARBA" id="ARBA00022679"/>
    </source>
</evidence>
<dbReference type="InterPro" id="IPR000504">
    <property type="entry name" value="RRM_dom"/>
</dbReference>
<dbReference type="PROSITE" id="PS50280">
    <property type="entry name" value="SET"/>
    <property type="match status" value="1"/>
</dbReference>
<evidence type="ECO:0000256" key="10">
    <source>
        <dbReference type="ARBA" id="ARBA00023242"/>
    </source>
</evidence>
<feature type="region of interest" description="Disordered" evidence="15">
    <location>
        <begin position="350"/>
        <end position="377"/>
    </location>
</feature>
<feature type="domain" description="Post-SET" evidence="18">
    <location>
        <begin position="1384"/>
        <end position="1400"/>
    </location>
</feature>
<feature type="domain" description="SET" evidence="17">
    <location>
        <begin position="1261"/>
        <end position="1378"/>
    </location>
</feature>
<evidence type="ECO:0000313" key="19">
    <source>
        <dbReference type="EnsemblMetazoa" id="tetur07g03190.1"/>
    </source>
</evidence>
<reference evidence="19" key="2">
    <citation type="submission" date="2015-06" db="UniProtKB">
        <authorList>
            <consortium name="EnsemblMetazoa"/>
        </authorList>
    </citation>
    <scope>IDENTIFICATION</scope>
</reference>
<evidence type="ECO:0000256" key="7">
    <source>
        <dbReference type="ARBA" id="ARBA00022884"/>
    </source>
</evidence>
<dbReference type="GO" id="GO:0003723">
    <property type="term" value="F:RNA binding"/>
    <property type="evidence" value="ECO:0007669"/>
    <property type="project" value="UniProtKB-UniRule"/>
</dbReference>
<feature type="region of interest" description="Disordered" evidence="15">
    <location>
        <begin position="947"/>
        <end position="981"/>
    </location>
</feature>
<keyword evidence="20" id="KW-1185">Reference proteome</keyword>
<evidence type="ECO:0000256" key="13">
    <source>
        <dbReference type="ARBA" id="ARBA00049129"/>
    </source>
</evidence>
<dbReference type="InterPro" id="IPR044570">
    <property type="entry name" value="Set1-like"/>
</dbReference>
<dbReference type="EMBL" id="CAEY01001886">
    <property type="status" value="NOT_ANNOTATED_CDS"/>
    <property type="molecule type" value="Genomic_DNA"/>
</dbReference>
<dbReference type="InterPro" id="IPR037841">
    <property type="entry name" value="SET_SETD1A/B"/>
</dbReference>
<feature type="region of interest" description="Disordered" evidence="15">
    <location>
        <begin position="741"/>
        <end position="912"/>
    </location>
</feature>
<dbReference type="SMART" id="SM00508">
    <property type="entry name" value="PostSET"/>
    <property type="match status" value="1"/>
</dbReference>
<evidence type="ECO:0000256" key="3">
    <source>
        <dbReference type="ARBA" id="ARBA00022603"/>
    </source>
</evidence>
<dbReference type="PANTHER" id="PTHR45814:SF2">
    <property type="entry name" value="HISTONE-LYSINE N-METHYLTRANSFERASE SETD1"/>
    <property type="match status" value="1"/>
</dbReference>
<dbReference type="CDD" id="cd12304">
    <property type="entry name" value="RRM_Set1"/>
    <property type="match status" value="1"/>
</dbReference>
<dbReference type="GO" id="GO:0140999">
    <property type="term" value="F:histone H3K4 trimethyltransferase activity"/>
    <property type="evidence" value="ECO:0007669"/>
    <property type="project" value="UniProtKB-EC"/>
</dbReference>
<dbReference type="Gene3D" id="2.170.270.10">
    <property type="entry name" value="SET domain"/>
    <property type="match status" value="1"/>
</dbReference>
<dbReference type="GO" id="GO:0032259">
    <property type="term" value="P:methylation"/>
    <property type="evidence" value="ECO:0007669"/>
    <property type="project" value="UniProtKB-KW"/>
</dbReference>
<dbReference type="Pfam" id="PF00076">
    <property type="entry name" value="RRM_1"/>
    <property type="match status" value="1"/>
</dbReference>
<dbReference type="SMART" id="SM00317">
    <property type="entry name" value="SET"/>
    <property type="match status" value="1"/>
</dbReference>
<feature type="compositionally biased region" description="Polar residues" evidence="15">
    <location>
        <begin position="215"/>
        <end position="232"/>
    </location>
</feature>
<evidence type="ECO:0000313" key="20">
    <source>
        <dbReference type="Proteomes" id="UP000015104"/>
    </source>
</evidence>
<dbReference type="EC" id="2.1.1.354" evidence="2"/>
<feature type="region of interest" description="Disordered" evidence="15">
    <location>
        <begin position="164"/>
        <end position="232"/>
    </location>
</feature>
<keyword evidence="5" id="KW-0949">S-adenosyl-L-methionine</keyword>
<dbReference type="STRING" id="32264.T1K900"/>
<evidence type="ECO:0000259" key="17">
    <source>
        <dbReference type="PROSITE" id="PS50280"/>
    </source>
</evidence>
<keyword evidence="3" id="KW-0489">Methyltransferase</keyword>
<feature type="region of interest" description="Disordered" evidence="15">
    <location>
        <begin position="398"/>
        <end position="467"/>
    </location>
</feature>
<feature type="domain" description="RRM" evidence="16">
    <location>
        <begin position="77"/>
        <end position="150"/>
    </location>
</feature>
<protein>
    <recommendedName>
        <fullName evidence="2">[histone H3]-lysine(4) N-trimethyltransferase</fullName>
        <ecNumber evidence="2">2.1.1.354</ecNumber>
    </recommendedName>
</protein>
<dbReference type="SMART" id="SM00360">
    <property type="entry name" value="RRM"/>
    <property type="match status" value="1"/>
</dbReference>
<evidence type="ECO:0000256" key="6">
    <source>
        <dbReference type="ARBA" id="ARBA00022853"/>
    </source>
</evidence>
<dbReference type="Pfam" id="PF00856">
    <property type="entry name" value="SET"/>
    <property type="match status" value="1"/>
</dbReference>
<organism evidence="19 20">
    <name type="scientific">Tetranychus urticae</name>
    <name type="common">Two-spotted spider mite</name>
    <dbReference type="NCBI Taxonomy" id="32264"/>
    <lineage>
        <taxon>Eukaryota</taxon>
        <taxon>Metazoa</taxon>
        <taxon>Ecdysozoa</taxon>
        <taxon>Arthropoda</taxon>
        <taxon>Chelicerata</taxon>
        <taxon>Arachnida</taxon>
        <taxon>Acari</taxon>
        <taxon>Acariformes</taxon>
        <taxon>Trombidiformes</taxon>
        <taxon>Prostigmata</taxon>
        <taxon>Eleutherengona</taxon>
        <taxon>Raphignathae</taxon>
        <taxon>Tetranychoidea</taxon>
        <taxon>Tetranychidae</taxon>
        <taxon>Tetranychus</taxon>
    </lineage>
</organism>
<dbReference type="InterPro" id="IPR024657">
    <property type="entry name" value="COMPASS_Set1_N-SET"/>
</dbReference>
<feature type="compositionally biased region" description="Basic and acidic residues" evidence="15">
    <location>
        <begin position="891"/>
        <end position="906"/>
    </location>
</feature>
<dbReference type="eggNOG" id="KOG1080">
    <property type="taxonomic scope" value="Eukaryota"/>
</dbReference>
<feature type="compositionally biased region" description="Low complexity" evidence="15">
    <location>
        <begin position="205"/>
        <end position="214"/>
    </location>
</feature>
<dbReference type="PROSITE" id="PS50102">
    <property type="entry name" value="RRM"/>
    <property type="match status" value="1"/>
</dbReference>
<comment type="catalytic activity">
    <reaction evidence="11">
        <text>L-lysyl(4)-[histone H3] + 3 S-adenosyl-L-methionine = N(6),N(6),N(6)-trimethyl-L-lysyl(4)-[histone H3] + 3 S-adenosyl-L-homocysteine + 3 H(+)</text>
        <dbReference type="Rhea" id="RHEA:60260"/>
        <dbReference type="Rhea" id="RHEA-COMP:15537"/>
        <dbReference type="Rhea" id="RHEA-COMP:15547"/>
        <dbReference type="ChEBI" id="CHEBI:15378"/>
        <dbReference type="ChEBI" id="CHEBI:29969"/>
        <dbReference type="ChEBI" id="CHEBI:57856"/>
        <dbReference type="ChEBI" id="CHEBI:59789"/>
        <dbReference type="ChEBI" id="CHEBI:61961"/>
        <dbReference type="EC" id="2.1.1.354"/>
    </reaction>
</comment>
<dbReference type="SMART" id="SM01291">
    <property type="entry name" value="N-SET"/>
    <property type="match status" value="1"/>
</dbReference>
<proteinExistence type="predicted"/>
<sequence length="1400" mass="156155">MSNNNWKLIVDPVIKKGSNKVYRYEGVVAGKECIYPPVQVRDPRNPITIRLKSTEQFEFKPTKFKIDSNYIGPPPPVEVSISNLNDNIKENFLQDLVKQYGAVEELQIFYHPKTKRHLGLARITFASTSAAKACVEKMNNTSVMGNVLSVFFDPLGKIIDSQKEMAINPPPKPPKTLSDQTGKSDVPDSEASPHASIPSDKIPHSSHPSIQSSHTYNSCKNSGPTNFHSNQATPMGLDGNYVYGPGTMSYLNNSSNIPGWPHGANQPGVWDPSTQTFTNQAELNKAQNSMRESLDSRIELLLKSQHIGLAPGFLGEIGGGMSGLGSPTFDTKGFSTPQDFTQSFGNKLTLNQEDSNDSKSELELRQDGSDAILGTPPSPFLNGASYIRWSKFTQAIDSGKEPCLDSDDGEDDVDMDGKDTSFNGQDGDATPLKDETTNVRKKRLKNKKPLDVKNNGGGDDADDRMSLSSLSSGEKLHVTANEPSMTSGIVHHPMFPSEQVQMMARMGIWKPGMGSGVLGMPPTGGQQSFLTSVGSFHQTFQPLSYPLTNLALTPSRPPFSHFPFTSSGLFTSYPISGFLAMTNTNNMVNHKVRSSNNNHDHHHNQQRNNKDDGSWKQRRLESKRGPLTQGILEKIVNELKEIIKRDISKKMIENAAFRMFDKWWDEQENKRKQKSRLKDASSVPQPQQPEVKKEEASAINSSWAAISTFYDNSKEINTFKINNTGFGLGLGLRSVIPKMPSFRRKIRKPTTPPIEDEESRDDGDSKKSSVDEEMYKNGATVSSSWKRRNRSAAVIEDERHDSSSDESESSQTKARRHRGQSLSSISSSSMTSGIASSSSSSSDEEYQSLSDSSGSEAGSDEESEISDDERLVKLKSKSNNRKLISSDDDETSLKDRLSSKESKETAKSTNKLKSIAEVKQEINDDGLARLEASEALVALATSFTPAGDKVLPHSDVKSSELERVKSETDSAPESDKFDNDMPAESVAFDHSYCIRKDTNEVKPSIDSVIDSVARGSVDVEMINEFKTTNDNDHDHGYSRTHMDEKPGKRLSKKKSTGTLPVISDFPSFPRVASEWRKAKRNASEILDYEIVADDFMEQVKSVFKPRSNIEEMNILYDFLTNGIDAEDINYMKRSYEAMLQAETQMLCLNDTHWSDHPPTICYTVPKKKRKTNDDNHPRVHLSGCARAEGYYKMTTSEKMKYSYLTSTSSHGEDASKDLRARIPTTQQSTREARSNQRRLLASVDAAWSDLVKFNQLQFRKKQLKFARSRIHDWGLFALEPIAADEMVIEYVGQMIRPVVADLREKKYNEMGIGSSYLFRVDFETIIDATKCGNLARFINHSCNPNCYAKVITVEGQKKIVIYSKQPIDIDEEITYDYKFPIEDEKIACLCGAPQCRGYLN</sequence>
<evidence type="ECO:0000256" key="15">
    <source>
        <dbReference type="SAM" id="MobiDB-lite"/>
    </source>
</evidence>
<dbReference type="GO" id="GO:0048188">
    <property type="term" value="C:Set1C/COMPASS complex"/>
    <property type="evidence" value="ECO:0007669"/>
    <property type="project" value="InterPro"/>
</dbReference>
<dbReference type="Proteomes" id="UP000015104">
    <property type="component" value="Unassembled WGS sequence"/>
</dbReference>
<keyword evidence="7 14" id="KW-0694">RNA-binding</keyword>
<keyword evidence="6" id="KW-0156">Chromatin regulator</keyword>
<evidence type="ECO:0000256" key="2">
    <source>
        <dbReference type="ARBA" id="ARBA00012182"/>
    </source>
</evidence>
<comment type="catalytic activity">
    <reaction evidence="12">
        <text>N(6)-methyl-L-lysyl(4)-[histone H3] + S-adenosyl-L-methionine = N(6),N(6)-dimethyl-L-lysyl(4)-[histone H3] + S-adenosyl-L-homocysteine + H(+)</text>
        <dbReference type="Rhea" id="RHEA:60268"/>
        <dbReference type="Rhea" id="RHEA-COMP:15540"/>
        <dbReference type="Rhea" id="RHEA-COMP:15543"/>
        <dbReference type="ChEBI" id="CHEBI:15378"/>
        <dbReference type="ChEBI" id="CHEBI:57856"/>
        <dbReference type="ChEBI" id="CHEBI:59789"/>
        <dbReference type="ChEBI" id="CHEBI:61929"/>
        <dbReference type="ChEBI" id="CHEBI:61976"/>
    </reaction>
</comment>
<dbReference type="InterPro" id="IPR035979">
    <property type="entry name" value="RBD_domain_sf"/>
</dbReference>
<dbReference type="InterPro" id="IPR046341">
    <property type="entry name" value="SET_dom_sf"/>
</dbReference>
<comment type="subcellular location">
    <subcellularLocation>
        <location evidence="1">Nucleus</location>
    </subcellularLocation>
</comment>
<dbReference type="SUPFAM" id="SSF82199">
    <property type="entry name" value="SET domain"/>
    <property type="match status" value="1"/>
</dbReference>
<dbReference type="InterPro" id="IPR012677">
    <property type="entry name" value="Nucleotide-bd_a/b_plait_sf"/>
</dbReference>
<evidence type="ECO:0000256" key="1">
    <source>
        <dbReference type="ARBA" id="ARBA00004123"/>
    </source>
</evidence>
<feature type="compositionally biased region" description="Basic and acidic residues" evidence="15">
    <location>
        <begin position="762"/>
        <end position="775"/>
    </location>
</feature>
<feature type="compositionally biased region" description="Acidic residues" evidence="15">
    <location>
        <begin position="404"/>
        <end position="414"/>
    </location>
</feature>
<dbReference type="InterPro" id="IPR003616">
    <property type="entry name" value="Post-SET_dom"/>
</dbReference>
<feature type="compositionally biased region" description="Basic and acidic residues" evidence="15">
    <location>
        <begin position="1027"/>
        <end position="1047"/>
    </location>
</feature>
<dbReference type="PROSITE" id="PS50868">
    <property type="entry name" value="POST_SET"/>
    <property type="match status" value="1"/>
</dbReference>
<feature type="region of interest" description="Disordered" evidence="15">
    <location>
        <begin position="1208"/>
        <end position="1235"/>
    </location>
</feature>
<feature type="region of interest" description="Disordered" evidence="15">
    <location>
        <begin position="592"/>
        <end position="622"/>
    </location>
</feature>
<evidence type="ECO:0000256" key="14">
    <source>
        <dbReference type="PROSITE-ProRule" id="PRU00176"/>
    </source>
</evidence>
<feature type="compositionally biased region" description="Basic and acidic residues" evidence="15">
    <location>
        <begin position="608"/>
        <end position="622"/>
    </location>
</feature>
<feature type="compositionally biased region" description="Low complexity" evidence="15">
    <location>
        <begin position="820"/>
        <end position="857"/>
    </location>
</feature>
<evidence type="ECO:0000259" key="18">
    <source>
        <dbReference type="PROSITE" id="PS50868"/>
    </source>
</evidence>
<dbReference type="OMA" id="KMGNIMN"/>
<comment type="catalytic activity">
    <reaction evidence="13">
        <text>N(6),N(6)-dimethyl-L-lysyl(4)-[histone H3] + S-adenosyl-L-methionine = N(6),N(6),N(6)-trimethyl-L-lysyl(4)-[histone H3] + S-adenosyl-L-homocysteine + H(+)</text>
        <dbReference type="Rhea" id="RHEA:60272"/>
        <dbReference type="Rhea" id="RHEA-COMP:15537"/>
        <dbReference type="Rhea" id="RHEA-COMP:15540"/>
        <dbReference type="ChEBI" id="CHEBI:15378"/>
        <dbReference type="ChEBI" id="CHEBI:57856"/>
        <dbReference type="ChEBI" id="CHEBI:59789"/>
        <dbReference type="ChEBI" id="CHEBI:61961"/>
        <dbReference type="ChEBI" id="CHEBI:61976"/>
    </reaction>
</comment>
<feature type="region of interest" description="Disordered" evidence="15">
    <location>
        <begin position="671"/>
        <end position="696"/>
    </location>
</feature>
<dbReference type="EnsemblMetazoa" id="tetur07g03190.1">
    <property type="protein sequence ID" value="tetur07g03190.1"/>
    <property type="gene ID" value="tetur07g03190"/>
</dbReference>
<gene>
    <name evidence="19" type="primary">107361938</name>
</gene>
<keyword evidence="9" id="KW-0804">Transcription</keyword>
<dbReference type="SUPFAM" id="SSF54928">
    <property type="entry name" value="RNA-binding domain, RBD"/>
    <property type="match status" value="1"/>
</dbReference>
<evidence type="ECO:0000256" key="9">
    <source>
        <dbReference type="ARBA" id="ARBA00023163"/>
    </source>
</evidence>
<dbReference type="PANTHER" id="PTHR45814">
    <property type="entry name" value="HISTONE-LYSINE N-METHYLTRANSFERASE SETD1"/>
    <property type="match status" value="1"/>
</dbReference>
<reference evidence="20" key="1">
    <citation type="submission" date="2011-08" db="EMBL/GenBank/DDBJ databases">
        <authorList>
            <person name="Rombauts S."/>
        </authorList>
    </citation>
    <scope>NUCLEOTIDE SEQUENCE</scope>
    <source>
        <strain evidence="20">London</strain>
    </source>
</reference>
<dbReference type="KEGG" id="tut:107361938"/>
<accession>T1K900</accession>
<evidence type="ECO:0000259" key="16">
    <source>
        <dbReference type="PROSITE" id="PS50102"/>
    </source>
</evidence>
<keyword evidence="8" id="KW-0805">Transcription regulation</keyword>
<keyword evidence="4" id="KW-0808">Transferase</keyword>
<evidence type="ECO:0000256" key="11">
    <source>
        <dbReference type="ARBA" id="ARBA00047571"/>
    </source>
</evidence>
<feature type="compositionally biased region" description="Basic and acidic residues" evidence="15">
    <location>
        <begin position="950"/>
        <end position="979"/>
    </location>
</feature>
<evidence type="ECO:0000256" key="12">
    <source>
        <dbReference type="ARBA" id="ARBA00047583"/>
    </source>
</evidence>
<feature type="compositionally biased region" description="Basic and acidic residues" evidence="15">
    <location>
        <begin position="356"/>
        <end position="368"/>
    </location>
</feature>
<dbReference type="InterPro" id="IPR001214">
    <property type="entry name" value="SET_dom"/>
</dbReference>
<dbReference type="OrthoDB" id="308383at2759"/>
<dbReference type="Pfam" id="PF11764">
    <property type="entry name" value="N-SET"/>
    <property type="match status" value="1"/>
</dbReference>
<dbReference type="CDD" id="cd19169">
    <property type="entry name" value="SET_SETD1"/>
    <property type="match status" value="1"/>
</dbReference>
<evidence type="ECO:0000256" key="5">
    <source>
        <dbReference type="ARBA" id="ARBA00022691"/>
    </source>
</evidence>
<dbReference type="HOGENOM" id="CLU_001226_3_0_1"/>
<feature type="compositionally biased region" description="Acidic residues" evidence="15">
    <location>
        <begin position="858"/>
        <end position="867"/>
    </location>
</feature>
<feature type="compositionally biased region" description="Basic and acidic residues" evidence="15">
    <location>
        <begin position="1210"/>
        <end position="1220"/>
    </location>
</feature>
<dbReference type="Gene3D" id="3.30.70.330">
    <property type="match status" value="1"/>
</dbReference>
<evidence type="ECO:0000256" key="8">
    <source>
        <dbReference type="ARBA" id="ARBA00023015"/>
    </source>
</evidence>
<keyword evidence="10" id="KW-0539">Nucleus</keyword>
<dbReference type="FunFam" id="2.170.270.10:FF:000010">
    <property type="entry name" value="Histone-lysine N-methyltransferase"/>
    <property type="match status" value="1"/>
</dbReference>
<feature type="region of interest" description="Disordered" evidence="15">
    <location>
        <begin position="1027"/>
        <end position="1056"/>
    </location>
</feature>